<evidence type="ECO:0000259" key="2">
    <source>
        <dbReference type="Pfam" id="PF00582"/>
    </source>
</evidence>
<dbReference type="CDD" id="cd00293">
    <property type="entry name" value="USP-like"/>
    <property type="match status" value="2"/>
</dbReference>
<reference evidence="3" key="2">
    <citation type="journal article" date="2024" name="Antonie Van Leeuwenhoek">
        <title>Roseihalotalea indica gen. nov., sp. nov., a halophilic Bacteroidetes from mesopelagic Southwest Indian Ocean with higher carbohydrate metabolic potential.</title>
        <authorList>
            <person name="Chen B."/>
            <person name="Zhang M."/>
            <person name="Lin D."/>
            <person name="Ye J."/>
            <person name="Tang K."/>
        </authorList>
    </citation>
    <scope>NUCLEOTIDE SEQUENCE</scope>
    <source>
        <strain evidence="3">TK19036</strain>
    </source>
</reference>
<dbReference type="Gene3D" id="3.40.50.620">
    <property type="entry name" value="HUPs"/>
    <property type="match status" value="2"/>
</dbReference>
<sequence>MLNKILCPVDFSESSLNAVEFAAKLGAAHKASLTLIHVFTEDEFGSALSSQKLPDRFKQDDVDNLVGHAEDMIEHLAKEVYRLEVGKGLVACDYHFTYGPLERQIVDYAEEHQYSIIVMGTSGVKDVFEEYVGSNTVKTIERAHCPVLCVPDSVEYRPPKNIMYATNYQEEDTKALARLSLFAKPFQAQVHIVHMCHEKNLMEKATYNDFQDQIKSSIPYTNIQFEEMECDDDTVHGIDQYAIDHNMDMVALLHHRRSFFERLFESSKVKDISYFATYPVLVYRES</sequence>
<comment type="similarity">
    <text evidence="1">Belongs to the universal stress protein A family.</text>
</comment>
<feature type="domain" description="UspA" evidence="2">
    <location>
        <begin position="160"/>
        <end position="284"/>
    </location>
</feature>
<gene>
    <name evidence="3" type="ORF">K4G66_15870</name>
</gene>
<dbReference type="AlphaFoldDB" id="A0AA49JK71"/>
<reference evidence="3" key="1">
    <citation type="journal article" date="2023" name="Comput. Struct. Biotechnol. J.">
        <title>Discovery of a novel marine Bacteroidetes with a rich repertoire of carbohydrate-active enzymes.</title>
        <authorList>
            <person name="Chen B."/>
            <person name="Liu G."/>
            <person name="Chen Q."/>
            <person name="Wang H."/>
            <person name="Liu L."/>
            <person name="Tang K."/>
        </authorList>
    </citation>
    <scope>NUCLEOTIDE SEQUENCE</scope>
    <source>
        <strain evidence="3">TK19036</strain>
    </source>
</reference>
<dbReference type="PANTHER" id="PTHR46268:SF6">
    <property type="entry name" value="UNIVERSAL STRESS PROTEIN UP12"/>
    <property type="match status" value="1"/>
</dbReference>
<dbReference type="EMBL" id="CP120682">
    <property type="protein sequence ID" value="WKN40172.1"/>
    <property type="molecule type" value="Genomic_DNA"/>
</dbReference>
<dbReference type="InterPro" id="IPR014729">
    <property type="entry name" value="Rossmann-like_a/b/a_fold"/>
</dbReference>
<dbReference type="SUPFAM" id="SSF52402">
    <property type="entry name" value="Adenine nucleotide alpha hydrolases-like"/>
    <property type="match status" value="2"/>
</dbReference>
<evidence type="ECO:0000313" key="3">
    <source>
        <dbReference type="EMBL" id="WKN40172.1"/>
    </source>
</evidence>
<dbReference type="Pfam" id="PF00582">
    <property type="entry name" value="Usp"/>
    <property type="match status" value="2"/>
</dbReference>
<accession>A0AA49JK71</accession>
<dbReference type="PRINTS" id="PR01438">
    <property type="entry name" value="UNVRSLSTRESS"/>
</dbReference>
<protein>
    <submittedName>
        <fullName evidence="3">Universal stress protein</fullName>
    </submittedName>
</protein>
<proteinExistence type="inferred from homology"/>
<dbReference type="InterPro" id="IPR006015">
    <property type="entry name" value="Universal_stress_UspA"/>
</dbReference>
<organism evidence="3">
    <name type="scientific">Roseihalotalea indica</name>
    <dbReference type="NCBI Taxonomy" id="2867963"/>
    <lineage>
        <taxon>Bacteria</taxon>
        <taxon>Pseudomonadati</taxon>
        <taxon>Bacteroidota</taxon>
        <taxon>Cytophagia</taxon>
        <taxon>Cytophagales</taxon>
        <taxon>Catalimonadaceae</taxon>
        <taxon>Roseihalotalea</taxon>
    </lineage>
</organism>
<feature type="domain" description="UspA" evidence="2">
    <location>
        <begin position="1"/>
        <end position="151"/>
    </location>
</feature>
<dbReference type="PANTHER" id="PTHR46268">
    <property type="entry name" value="STRESS RESPONSE PROTEIN NHAX"/>
    <property type="match status" value="1"/>
</dbReference>
<evidence type="ECO:0000256" key="1">
    <source>
        <dbReference type="ARBA" id="ARBA00008791"/>
    </source>
</evidence>
<name>A0AA49JK71_9BACT</name>
<dbReference type="InterPro" id="IPR006016">
    <property type="entry name" value="UspA"/>
</dbReference>